<dbReference type="SUPFAM" id="SSF49313">
    <property type="entry name" value="Cadherin-like"/>
    <property type="match status" value="1"/>
</dbReference>
<accession>A0A1B2EJ42</accession>
<dbReference type="GO" id="GO:0005509">
    <property type="term" value="F:calcium ion binding"/>
    <property type="evidence" value="ECO:0007669"/>
    <property type="project" value="InterPro"/>
</dbReference>
<dbReference type="InterPro" id="IPR001343">
    <property type="entry name" value="Hemolysn_Ca-bd"/>
</dbReference>
<feature type="domain" description="Cadherin" evidence="1">
    <location>
        <begin position="557"/>
        <end position="661"/>
    </location>
</feature>
<dbReference type="Gene3D" id="2.150.10.10">
    <property type="entry name" value="Serralysin-like metalloprotease, C-terminal"/>
    <property type="match status" value="1"/>
</dbReference>
<dbReference type="AlphaFoldDB" id="A0A1B2EJ42"/>
<proteinExistence type="predicted"/>
<dbReference type="PROSITE" id="PS50268">
    <property type="entry name" value="CADHERIN_2"/>
    <property type="match status" value="1"/>
</dbReference>
<dbReference type="InterPro" id="IPR015919">
    <property type="entry name" value="Cadherin-like_sf"/>
</dbReference>
<dbReference type="EMBL" id="CP016616">
    <property type="protein sequence ID" value="ANY79981.1"/>
    <property type="molecule type" value="Genomic_DNA"/>
</dbReference>
<protein>
    <recommendedName>
        <fullName evidence="1">Cadherin domain-containing protein</fullName>
    </recommendedName>
</protein>
<organism evidence="2">
    <name type="scientific">Microvirga ossetica</name>
    <dbReference type="NCBI Taxonomy" id="1882682"/>
    <lineage>
        <taxon>Bacteria</taxon>
        <taxon>Pseudomonadati</taxon>
        <taxon>Pseudomonadota</taxon>
        <taxon>Alphaproteobacteria</taxon>
        <taxon>Hyphomicrobiales</taxon>
        <taxon>Methylobacteriaceae</taxon>
        <taxon>Microvirga</taxon>
    </lineage>
</organism>
<dbReference type="InterPro" id="IPR011049">
    <property type="entry name" value="Serralysin-like_metalloprot_C"/>
</dbReference>
<gene>
    <name evidence="2" type="ORF">BB934_18555</name>
</gene>
<sequence length="811" mass="87704">MGGVQAAPQFIRLPDGRFILQWVGNGTVQGQEGTNGYFQQLFDANGVKIGREVRVNAMTDGEVKPDFVSVALPGVGWGSIWKSVSDDPAVGGNAYFRTFDMNGTPGQQLRINETENGISEDWRNVFLRNANSIVLWNGKGTQEDQTDDAGIFFRLMDEDGDFIGGETRVNVAVEGREEKLSGVTALSNGGFVVTYRAGSEAFQQAFDRNGAKVGEEFTLISNASITPSARSLADGKWATFWNLPVTAQIRDIYYQVFNADGTADGEAKTVNTTVDGDQIRAATLTMESGGPLIFWQGNGTQEGQEDDHGLFYQRFDAHGRKIGSETRLNTTVDGEQSNLRIFTSYQFNESTSRYVVKHYVTAWTIGDPEAQDPDDLFVQVLDPSGGKIGPEIRFQAVGDFLDTNFAYLPTIGRSVLTWSGKSTRQGHEDDAGIFMQLFDVNGTRIGAEVRVNSSTEGVQSGAMIRVLPNGSFVVAWNGSDGSETGLFMQAFDANGQRVGGEILVNTSKTGAQMGTFLEFTADGTLLVGWEGVGDQPDQQDGNGGLFFQRFKINSAPESIAVSGSIQETAAAGTTAGTLSTVDLDQSDRHTFTLVDAGNAPATHQLFEVSGSTIKLKSGAKLNYEVATSHNLRVKVTDAFGGSHVQDVAVSVTNVREKTPLRKNGTAGNDILFGELGNDTLSGAGGNDRLHGDLGRDRISTGSGKDVVVFDRRPSSSNRDTITDFDPRKDSLYLDNAFFTKLGKKGSLEKPVKLSKTYLEFDAPNDANDYLIYNRKTGVLSYDADGNKAGKAVEIAVFTNKPKLTYADFFVI</sequence>
<dbReference type="KEGG" id="moc:BB934_18555"/>
<evidence type="ECO:0000313" key="2">
    <source>
        <dbReference type="EMBL" id="ANY79981.1"/>
    </source>
</evidence>
<dbReference type="InterPro" id="IPR002126">
    <property type="entry name" value="Cadherin-like_dom"/>
</dbReference>
<dbReference type="GO" id="GO:0007156">
    <property type="term" value="P:homophilic cell adhesion via plasma membrane adhesion molecules"/>
    <property type="evidence" value="ECO:0007669"/>
    <property type="project" value="InterPro"/>
</dbReference>
<dbReference type="Pfam" id="PF00353">
    <property type="entry name" value="HemolysinCabind"/>
    <property type="match status" value="1"/>
</dbReference>
<reference evidence="2" key="1">
    <citation type="submission" date="2016-07" db="EMBL/GenBank/DDBJ databases">
        <title>Microvirga ossetica sp. nov. a new species of rhizobia isolated from root nodules of the legume species Vicia alpestris Steven originated from North Ossetia region in the Caucasus.</title>
        <authorList>
            <person name="Safronova V.I."/>
            <person name="Kuznetsova I.G."/>
            <person name="Sazanova A.L."/>
            <person name="Belimov A."/>
            <person name="Andronov E."/>
            <person name="Osledkin Y.S."/>
            <person name="Onishchuk O.P."/>
            <person name="Kurchak O.N."/>
            <person name="Shaposhnikov A.I."/>
            <person name="Willems A."/>
            <person name="Tikhonovich I.A."/>
        </authorList>
    </citation>
    <scope>NUCLEOTIDE SEQUENCE [LARGE SCALE GENOMIC DNA]</scope>
    <source>
        <strain evidence="2">V5/3M</strain>
    </source>
</reference>
<evidence type="ECO:0000259" key="1">
    <source>
        <dbReference type="PROSITE" id="PS50268"/>
    </source>
</evidence>
<dbReference type="SUPFAM" id="SSF51120">
    <property type="entry name" value="beta-Roll"/>
    <property type="match status" value="1"/>
</dbReference>
<name>A0A1B2EJ42_9HYPH</name>
<dbReference type="GO" id="GO:0016020">
    <property type="term" value="C:membrane"/>
    <property type="evidence" value="ECO:0007669"/>
    <property type="project" value="InterPro"/>
</dbReference>